<gene>
    <name evidence="2" type="ORF">CwatDRAFT_0999</name>
</gene>
<proteinExistence type="predicted"/>
<keyword evidence="1" id="KW-1133">Transmembrane helix</keyword>
<evidence type="ECO:0000313" key="3">
    <source>
        <dbReference type="Proteomes" id="UP000003922"/>
    </source>
</evidence>
<keyword evidence="3" id="KW-1185">Reference proteome</keyword>
<dbReference type="OrthoDB" id="465155at2"/>
<evidence type="ECO:0000256" key="1">
    <source>
        <dbReference type="SAM" id="Phobius"/>
    </source>
</evidence>
<dbReference type="PANTHER" id="PTHR33825:SF5">
    <property type="entry name" value="TRANSMEMBRANE PROTEIN"/>
    <property type="match status" value="1"/>
</dbReference>
<accession>Q4BW49</accession>
<reference evidence="2" key="1">
    <citation type="submission" date="2004-02" db="EMBL/GenBank/DDBJ databases">
        <authorList>
            <consortium name="DOE Joint Genome Institute"/>
        </authorList>
    </citation>
    <scope>NUCLEOTIDE SEQUENCE [LARGE SCALE GENOMIC DNA]</scope>
    <source>
        <strain evidence="2">WH 8501</strain>
    </source>
</reference>
<feature type="transmembrane region" description="Helical" evidence="1">
    <location>
        <begin position="6"/>
        <end position="31"/>
    </location>
</feature>
<dbReference type="AlphaFoldDB" id="Q4BW49"/>
<sequence>MTSDPLFWLSCSLILMAVSLTTVLIVAIPVLQEIARAARSAEKLFDTLHKEFPPTLHSIRLTGLEITELTDEIDSGVKSASDIVKQVDTGLNQTQTQIKNVRTGTRRLLRGFQVGWKTWNRSSSRTPEKDQS</sequence>
<reference evidence="2" key="3">
    <citation type="submission" date="2016-12" db="EMBL/GenBank/DDBJ databases">
        <title>Annotation of the draft genome assembly of Crocosphaera watsonii WH 8501.</title>
        <authorList>
            <consortium name="US DOE Joint Genome Institute (JGI-ORNL)"/>
            <person name="Larimer F."/>
            <person name="Land M."/>
        </authorList>
    </citation>
    <scope>NUCLEOTIDE SEQUENCE</scope>
    <source>
        <strain evidence="2">WH 8501</strain>
    </source>
</reference>
<organism evidence="2 3">
    <name type="scientific">Crocosphaera watsonii WH 8501</name>
    <dbReference type="NCBI Taxonomy" id="165597"/>
    <lineage>
        <taxon>Bacteria</taxon>
        <taxon>Bacillati</taxon>
        <taxon>Cyanobacteriota</taxon>
        <taxon>Cyanophyceae</taxon>
        <taxon>Oscillatoriophycideae</taxon>
        <taxon>Chroococcales</taxon>
        <taxon>Aphanothecaceae</taxon>
        <taxon>Crocosphaera</taxon>
    </lineage>
</organism>
<dbReference type="Proteomes" id="UP000003922">
    <property type="component" value="Unassembled WGS sequence"/>
</dbReference>
<protein>
    <recommendedName>
        <fullName evidence="4">DUF948 domain-containing protein</fullName>
    </recommendedName>
</protein>
<evidence type="ECO:0000313" key="2">
    <source>
        <dbReference type="EMBL" id="EAM48136.1"/>
    </source>
</evidence>
<dbReference type="EMBL" id="AADV02000177">
    <property type="protein sequence ID" value="EAM48136.1"/>
    <property type="molecule type" value="Genomic_DNA"/>
</dbReference>
<reference evidence="2" key="2">
    <citation type="submission" date="2005-06" db="EMBL/GenBank/DDBJ databases">
        <title>Sequencing of the draft genome and assembly of Crocosphaera watsonii WH 8501.</title>
        <authorList>
            <consortium name="US DOE Joint Genome Institute (JGI-PGF)"/>
            <person name="Copeland A."/>
            <person name="Lucas S."/>
            <person name="Lapidus A."/>
            <person name="Barry K."/>
            <person name="Detter C."/>
            <person name="Glavina T."/>
            <person name="Hammon N."/>
            <person name="Israni S."/>
            <person name="Pitluck S."/>
            <person name="Richardson P."/>
        </authorList>
    </citation>
    <scope>NUCLEOTIDE SEQUENCE [LARGE SCALE GENOMIC DNA]</scope>
    <source>
        <strain evidence="2">WH 8501</strain>
    </source>
</reference>
<name>Q4BW49_CROWT</name>
<keyword evidence="1" id="KW-0812">Transmembrane</keyword>
<keyword evidence="1" id="KW-0472">Membrane</keyword>
<comment type="caution">
    <text evidence="2">The sequence shown here is derived from an EMBL/GenBank/DDBJ whole genome shotgun (WGS) entry which is preliminary data.</text>
</comment>
<dbReference type="GeneID" id="88768591"/>
<dbReference type="PANTHER" id="PTHR33825">
    <property type="entry name" value="CHITINASE-LIKE PROTEIN"/>
    <property type="match status" value="1"/>
</dbReference>
<dbReference type="KEGG" id="cwa:CwatDRAFT_0999"/>
<dbReference type="RefSeq" id="WP_007308070.1">
    <property type="nucleotide sequence ID" value="NZ_AADV02000177.1"/>
</dbReference>
<evidence type="ECO:0008006" key="4">
    <source>
        <dbReference type="Google" id="ProtNLM"/>
    </source>
</evidence>